<reference evidence="5" key="1">
    <citation type="journal article" date="2021" name="ISME J.">
        <title>Genomic evolution of the class Acidithiobacillia: deep-branching Proteobacteria living in extreme acidic conditions.</title>
        <authorList>
            <person name="Moya-Beltran A."/>
            <person name="Beard S."/>
            <person name="Rojas-Villalobos C."/>
            <person name="Issotta F."/>
            <person name="Gallardo Y."/>
            <person name="Ulloa R."/>
            <person name="Giaveno A."/>
            <person name="Degli Esposti M."/>
            <person name="Johnson D.B."/>
            <person name="Quatrini R."/>
        </authorList>
    </citation>
    <scope>NUCLEOTIDE SEQUENCE</scope>
    <source>
        <strain evidence="5">VAN18-1</strain>
    </source>
</reference>
<dbReference type="SUPFAM" id="SSF109604">
    <property type="entry name" value="HD-domain/PDEase-like"/>
    <property type="match status" value="1"/>
</dbReference>
<dbReference type="PANTHER" id="PTHR45138">
    <property type="entry name" value="REGULATORY COMPONENTS OF SENSORY TRANSDUCTION SYSTEM"/>
    <property type="match status" value="1"/>
</dbReference>
<evidence type="ECO:0000313" key="5">
    <source>
        <dbReference type="EMBL" id="MBU2787089.1"/>
    </source>
</evidence>
<gene>
    <name evidence="5" type="ORF">HFQ13_02495</name>
</gene>
<proteinExistence type="predicted"/>
<dbReference type="InterPro" id="IPR013976">
    <property type="entry name" value="HDOD"/>
</dbReference>
<dbReference type="EMBL" id="JAAXYO010000033">
    <property type="protein sequence ID" value="MBU2787089.1"/>
    <property type="molecule type" value="Genomic_DNA"/>
</dbReference>
<dbReference type="Proteomes" id="UP001197378">
    <property type="component" value="Unassembled WGS sequence"/>
</dbReference>
<dbReference type="InterPro" id="IPR050469">
    <property type="entry name" value="Diguanylate_Cyclase"/>
</dbReference>
<dbReference type="SMART" id="SM00267">
    <property type="entry name" value="GGDEF"/>
    <property type="match status" value="1"/>
</dbReference>
<comment type="caution">
    <text evidence="5">The sequence shown here is derived from an EMBL/GenBank/DDBJ whole genome shotgun (WGS) entry which is preliminary data.</text>
</comment>
<dbReference type="SUPFAM" id="SSF55073">
    <property type="entry name" value="Nucleotide cyclase"/>
    <property type="match status" value="1"/>
</dbReference>
<comment type="catalytic activity">
    <reaction evidence="2">
        <text>2 GTP = 3',3'-c-di-GMP + 2 diphosphate</text>
        <dbReference type="Rhea" id="RHEA:24898"/>
        <dbReference type="ChEBI" id="CHEBI:33019"/>
        <dbReference type="ChEBI" id="CHEBI:37565"/>
        <dbReference type="ChEBI" id="CHEBI:58805"/>
        <dbReference type="EC" id="2.7.7.65"/>
    </reaction>
</comment>
<evidence type="ECO:0000259" key="3">
    <source>
        <dbReference type="PROSITE" id="PS50887"/>
    </source>
</evidence>
<evidence type="ECO:0000256" key="1">
    <source>
        <dbReference type="ARBA" id="ARBA00012528"/>
    </source>
</evidence>
<evidence type="ECO:0000259" key="4">
    <source>
        <dbReference type="PROSITE" id="PS51833"/>
    </source>
</evidence>
<dbReference type="CDD" id="cd01949">
    <property type="entry name" value="GGDEF"/>
    <property type="match status" value="1"/>
</dbReference>
<dbReference type="InterPro" id="IPR000160">
    <property type="entry name" value="GGDEF_dom"/>
</dbReference>
<accession>A0AAE2YN10</accession>
<dbReference type="Pfam" id="PF00990">
    <property type="entry name" value="GGDEF"/>
    <property type="match status" value="1"/>
</dbReference>
<dbReference type="EC" id="2.7.7.65" evidence="1"/>
<keyword evidence="6" id="KW-1185">Reference proteome</keyword>
<dbReference type="Gene3D" id="1.10.3210.10">
    <property type="entry name" value="Hypothetical protein af1432"/>
    <property type="match status" value="1"/>
</dbReference>
<dbReference type="PROSITE" id="PS50887">
    <property type="entry name" value="GGDEF"/>
    <property type="match status" value="1"/>
</dbReference>
<sequence length="632" mass="70681">MSQDELGKTVATRNIDWLSQYRQGGKLPSPKGVYLEALRLLEQEEVDNRELVRVLQSDPATNARLLQLANVSIRTRSRPIVAVSDAILVLGQAQIKRLILALALIQSTTPRVSGFDYAKFWTVSLLSALAVQALSEQLGQVNADEIFVVALLANVGELALVSLFSESYVELRGTVPPSEGNALLQMERQQYGIDHDELSSLLVEEWGLPMVFVEAIFHQAQPEELSSFPDAGRSLFLARLLRFGLGMAEFCLRDNPRRSASAAQMAEEMIKLGLDTVRVREQVSRLLLAWPQWQGLLQEAAPLLAEPLDWELLMDRERTPASDSSPLRVACLAMDNDVTDECMEVFSRLGLSPLMAEVSDTASLDLLVVAYQQNAREWITTNLRGLDPVLGPYILLVGDTLDAQSESELFRLGIDAYEPRSSFPENLRKHLQLAQRRLEARQKYLHRQERMRKFTGSLADVNRDLRQAALTDPLTHLRNRRYADERLAQEWSIAERHDKHLALMLLDLDNFKLINDTHGHDVGDEVLQRVSSILDAFARHQDIPCRVGGDEFLIICPDTDAQGVQVLARRICSQLAAADTWTDLQPDVSVSIGAASRDARMASAKDLLQAADHALFEAKRLGRNQAVLFARS</sequence>
<dbReference type="FunFam" id="3.30.70.270:FF:000001">
    <property type="entry name" value="Diguanylate cyclase domain protein"/>
    <property type="match status" value="1"/>
</dbReference>
<dbReference type="PROSITE" id="PS51833">
    <property type="entry name" value="HDOD"/>
    <property type="match status" value="1"/>
</dbReference>
<feature type="domain" description="GGDEF" evidence="3">
    <location>
        <begin position="499"/>
        <end position="631"/>
    </location>
</feature>
<dbReference type="Pfam" id="PF08668">
    <property type="entry name" value="HDOD"/>
    <property type="match status" value="1"/>
</dbReference>
<feature type="domain" description="HDOD" evidence="4">
    <location>
        <begin position="27"/>
        <end position="222"/>
    </location>
</feature>
<evidence type="ECO:0000313" key="6">
    <source>
        <dbReference type="Proteomes" id="UP001197378"/>
    </source>
</evidence>
<name>A0AAE2YN10_9PROT</name>
<dbReference type="InterPro" id="IPR043128">
    <property type="entry name" value="Rev_trsase/Diguanyl_cyclase"/>
</dbReference>
<dbReference type="GO" id="GO:0052621">
    <property type="term" value="F:diguanylate cyclase activity"/>
    <property type="evidence" value="ECO:0007669"/>
    <property type="project" value="UniProtKB-EC"/>
</dbReference>
<evidence type="ECO:0000256" key="2">
    <source>
        <dbReference type="ARBA" id="ARBA00034247"/>
    </source>
</evidence>
<dbReference type="RefSeq" id="WP_215872368.1">
    <property type="nucleotide sequence ID" value="NZ_JAAXYO010000033.1"/>
</dbReference>
<dbReference type="Gene3D" id="3.30.70.270">
    <property type="match status" value="1"/>
</dbReference>
<organism evidence="5 6">
    <name type="scientific">Igneacidithiobacillus copahuensis</name>
    <dbReference type="NCBI Taxonomy" id="2724909"/>
    <lineage>
        <taxon>Bacteria</taxon>
        <taxon>Pseudomonadati</taxon>
        <taxon>Pseudomonadota</taxon>
        <taxon>Acidithiobacillia</taxon>
        <taxon>Acidithiobacillales</taxon>
        <taxon>Acidithiobacillaceae</taxon>
        <taxon>Igneacidithiobacillus</taxon>
    </lineage>
</organism>
<dbReference type="AlphaFoldDB" id="A0AAE2YN10"/>
<dbReference type="InterPro" id="IPR029787">
    <property type="entry name" value="Nucleotide_cyclase"/>
</dbReference>
<protein>
    <recommendedName>
        <fullName evidence="1">diguanylate cyclase</fullName>
        <ecNumber evidence="1">2.7.7.65</ecNumber>
    </recommendedName>
</protein>
<dbReference type="PANTHER" id="PTHR45138:SF9">
    <property type="entry name" value="DIGUANYLATE CYCLASE DGCM-RELATED"/>
    <property type="match status" value="1"/>
</dbReference>
<dbReference type="NCBIfam" id="TIGR00254">
    <property type="entry name" value="GGDEF"/>
    <property type="match status" value="1"/>
</dbReference>